<comment type="subcellular location">
    <subcellularLocation>
        <location evidence="1">Cell membrane</location>
        <topology evidence="1">Multi-pass membrane protein</topology>
    </subcellularLocation>
</comment>
<comment type="function">
    <text evidence="8">Involved in peptidoglycan biosynthesis. Transports lipid-linked peptidoglycan precursors from the inner to the outer leaflet of the cytoplasmic membrane.</text>
</comment>
<feature type="transmembrane region" description="Helical" evidence="10">
    <location>
        <begin position="310"/>
        <end position="333"/>
    </location>
</feature>
<dbReference type="RefSeq" id="WP_135802588.1">
    <property type="nucleotide sequence ID" value="NZ_SRPF01000002.1"/>
</dbReference>
<evidence type="ECO:0000256" key="4">
    <source>
        <dbReference type="ARBA" id="ARBA00022960"/>
    </source>
</evidence>
<evidence type="ECO:0000256" key="9">
    <source>
        <dbReference type="ARBA" id="ARBA00061532"/>
    </source>
</evidence>
<organism evidence="11 12">
    <name type="scientific">Marinobacter confluentis</name>
    <dbReference type="NCBI Taxonomy" id="1697557"/>
    <lineage>
        <taxon>Bacteria</taxon>
        <taxon>Pseudomonadati</taxon>
        <taxon>Pseudomonadota</taxon>
        <taxon>Gammaproteobacteria</taxon>
        <taxon>Pseudomonadales</taxon>
        <taxon>Marinobacteraceae</taxon>
        <taxon>Marinobacter</taxon>
    </lineage>
</organism>
<evidence type="ECO:0000256" key="7">
    <source>
        <dbReference type="ARBA" id="ARBA00023136"/>
    </source>
</evidence>
<keyword evidence="4" id="KW-0133">Cell shape</keyword>
<evidence type="ECO:0000256" key="2">
    <source>
        <dbReference type="ARBA" id="ARBA00022475"/>
    </source>
</evidence>
<dbReference type="EMBL" id="SRPF01000002">
    <property type="protein sequence ID" value="TGN39924.1"/>
    <property type="molecule type" value="Genomic_DNA"/>
</dbReference>
<dbReference type="GO" id="GO:0009252">
    <property type="term" value="P:peptidoglycan biosynthetic process"/>
    <property type="evidence" value="ECO:0007669"/>
    <property type="project" value="UniProtKB-KW"/>
</dbReference>
<name>A0A4Z1BCJ6_9GAMM</name>
<feature type="transmembrane region" description="Helical" evidence="10">
    <location>
        <begin position="279"/>
        <end position="298"/>
    </location>
</feature>
<dbReference type="OrthoDB" id="6196544at2"/>
<evidence type="ECO:0000313" key="11">
    <source>
        <dbReference type="EMBL" id="TGN39924.1"/>
    </source>
</evidence>
<evidence type="ECO:0000256" key="10">
    <source>
        <dbReference type="SAM" id="Phobius"/>
    </source>
</evidence>
<dbReference type="InterPro" id="IPR051050">
    <property type="entry name" value="Lipid_II_flippase_MurJ/MviN"/>
</dbReference>
<keyword evidence="5" id="KW-0573">Peptidoglycan synthesis</keyword>
<feature type="transmembrane region" description="Helical" evidence="10">
    <location>
        <begin position="91"/>
        <end position="113"/>
    </location>
</feature>
<feature type="transmembrane region" description="Helical" evidence="10">
    <location>
        <begin position="64"/>
        <end position="84"/>
    </location>
</feature>
<evidence type="ECO:0008006" key="13">
    <source>
        <dbReference type="Google" id="ProtNLM"/>
    </source>
</evidence>
<feature type="transmembrane region" description="Helical" evidence="10">
    <location>
        <begin position="353"/>
        <end position="375"/>
    </location>
</feature>
<dbReference type="GO" id="GO:0008360">
    <property type="term" value="P:regulation of cell shape"/>
    <property type="evidence" value="ECO:0007669"/>
    <property type="project" value="UniProtKB-KW"/>
</dbReference>
<comment type="similarity">
    <text evidence="9">Belongs to the MurJ/MviN family.</text>
</comment>
<dbReference type="GO" id="GO:0015648">
    <property type="term" value="F:lipid-linked peptidoglycan transporter activity"/>
    <property type="evidence" value="ECO:0007669"/>
    <property type="project" value="TreeGrafter"/>
</dbReference>
<sequence>MSRVSGQVLILAVFKRILSASIIINIGLLLGRLLGFVREILIADGYGASWQADVTVTVLTLPDILINILVGGALTAALVPSFTADKAAARALAYQASIVIFLFFLVVAGVLAWQAPVLVDLLAPGYSGQTRQVAEIGVAAVVLLLPIFVLTGVTTALLQARERFAIPSLGTFFFNGVLIVGLWMAIQQETFNVMVIVLSVFAAGTLRYVSQLVAVRPGIAPVRSMQPWLISGDLVRRYWQAMLSGGILFVYPVAARAYASLVGEGGVAMFSYAMRLIELPLLLCVSFLGVVLLPRMSEAYGQNRKSFIRLIAYGLQAVFLLGTVAIATLFVGRQGYAQAVYGRGLQPEAMQEVVQLVGIGLLCVLFQGAVTFMTAAFNAARQTQLPLAMNLLGGVGLFLALQAGGGRSLLEIMMALTFTYGLLALVYSVVLGRRFPGSGPWRDGQSLKFMAGVLLINVLVAAAHWWLLTSIAGGWLSVMLTIVAGVLALVLSALCHRDVRARIFKVSF</sequence>
<evidence type="ECO:0000256" key="6">
    <source>
        <dbReference type="ARBA" id="ARBA00022989"/>
    </source>
</evidence>
<feature type="transmembrane region" description="Helical" evidence="10">
    <location>
        <begin position="191"/>
        <end position="209"/>
    </location>
</feature>
<feature type="transmembrane region" description="Helical" evidence="10">
    <location>
        <begin position="164"/>
        <end position="185"/>
    </location>
</feature>
<dbReference type="AlphaFoldDB" id="A0A4Z1BCJ6"/>
<keyword evidence="12" id="KW-1185">Reference proteome</keyword>
<dbReference type="PANTHER" id="PTHR47019">
    <property type="entry name" value="LIPID II FLIPPASE MURJ"/>
    <property type="match status" value="1"/>
</dbReference>
<gene>
    <name evidence="11" type="ORF">E5Q11_06390</name>
</gene>
<feature type="transmembrane region" description="Helical" evidence="10">
    <location>
        <begin position="412"/>
        <end position="435"/>
    </location>
</feature>
<keyword evidence="7 10" id="KW-0472">Membrane</keyword>
<feature type="transmembrane region" description="Helical" evidence="10">
    <location>
        <begin position="387"/>
        <end position="406"/>
    </location>
</feature>
<accession>A0A4Z1BCJ6</accession>
<keyword evidence="3 10" id="KW-0812">Transmembrane</keyword>
<evidence type="ECO:0000313" key="12">
    <source>
        <dbReference type="Proteomes" id="UP000298325"/>
    </source>
</evidence>
<dbReference type="GO" id="GO:0034204">
    <property type="term" value="P:lipid translocation"/>
    <property type="evidence" value="ECO:0007669"/>
    <property type="project" value="TreeGrafter"/>
</dbReference>
<keyword evidence="2" id="KW-1003">Cell membrane</keyword>
<evidence type="ECO:0000256" key="1">
    <source>
        <dbReference type="ARBA" id="ARBA00004651"/>
    </source>
</evidence>
<feature type="transmembrane region" description="Helical" evidence="10">
    <location>
        <begin position="238"/>
        <end position="259"/>
    </location>
</feature>
<feature type="transmembrane region" description="Helical" evidence="10">
    <location>
        <begin position="474"/>
        <end position="495"/>
    </location>
</feature>
<dbReference type="PRINTS" id="PR01806">
    <property type="entry name" value="VIRFACTRMVIN"/>
</dbReference>
<feature type="transmembrane region" description="Helical" evidence="10">
    <location>
        <begin position="447"/>
        <end position="468"/>
    </location>
</feature>
<proteinExistence type="inferred from homology"/>
<reference evidence="11 12" key="1">
    <citation type="submission" date="2019-04" db="EMBL/GenBank/DDBJ databases">
        <authorList>
            <person name="Park S."/>
            <person name="Yoon J.-H."/>
        </authorList>
    </citation>
    <scope>NUCLEOTIDE SEQUENCE [LARGE SCALE GENOMIC DNA]</scope>
    <source>
        <strain evidence="11 12">HJM-18</strain>
    </source>
</reference>
<protein>
    <recommendedName>
        <fullName evidence="13">Virulence factor MviN</fullName>
    </recommendedName>
</protein>
<keyword evidence="6 10" id="KW-1133">Transmembrane helix</keyword>
<dbReference type="PANTHER" id="PTHR47019:SF1">
    <property type="entry name" value="LIPID II FLIPPASE MURJ"/>
    <property type="match status" value="1"/>
</dbReference>
<dbReference type="GO" id="GO:0005886">
    <property type="term" value="C:plasma membrane"/>
    <property type="evidence" value="ECO:0007669"/>
    <property type="project" value="UniProtKB-SubCell"/>
</dbReference>
<evidence type="ECO:0000256" key="3">
    <source>
        <dbReference type="ARBA" id="ARBA00022692"/>
    </source>
</evidence>
<evidence type="ECO:0000256" key="5">
    <source>
        <dbReference type="ARBA" id="ARBA00022984"/>
    </source>
</evidence>
<dbReference type="Proteomes" id="UP000298325">
    <property type="component" value="Unassembled WGS sequence"/>
</dbReference>
<feature type="transmembrane region" description="Helical" evidence="10">
    <location>
        <begin position="133"/>
        <end position="157"/>
    </location>
</feature>
<dbReference type="Pfam" id="PF03023">
    <property type="entry name" value="MurJ"/>
    <property type="match status" value="1"/>
</dbReference>
<comment type="caution">
    <text evidence="11">The sequence shown here is derived from an EMBL/GenBank/DDBJ whole genome shotgun (WGS) entry which is preliminary data.</text>
</comment>
<dbReference type="InterPro" id="IPR004268">
    <property type="entry name" value="MurJ"/>
</dbReference>
<evidence type="ECO:0000256" key="8">
    <source>
        <dbReference type="ARBA" id="ARBA00060041"/>
    </source>
</evidence>